<proteinExistence type="predicted"/>
<dbReference type="EMBL" id="BMMK01000019">
    <property type="protein sequence ID" value="GGM65473.1"/>
    <property type="molecule type" value="Genomic_DNA"/>
</dbReference>
<keyword evidence="2" id="KW-1185">Reference proteome</keyword>
<sequence>MGQRERQPGGHQVGTTPRTVCHRCGGEGQMLIQRHAVIGGVGRTATVFQDCPDCDNTGKLKGLVPPL</sequence>
<dbReference type="SUPFAM" id="SSF57938">
    <property type="entry name" value="DnaJ/Hsp40 cysteine-rich domain"/>
    <property type="match status" value="1"/>
</dbReference>
<comment type="caution">
    <text evidence="1">The sequence shown here is derived from an EMBL/GenBank/DDBJ whole genome shotgun (WGS) entry which is preliminary data.</text>
</comment>
<name>A0A8J3FV68_9PSEU</name>
<reference evidence="1" key="2">
    <citation type="submission" date="2020-09" db="EMBL/GenBank/DDBJ databases">
        <authorList>
            <person name="Sun Q."/>
            <person name="Zhou Y."/>
        </authorList>
    </citation>
    <scope>NUCLEOTIDE SEQUENCE</scope>
    <source>
        <strain evidence="1">CGMCC 4.5737</strain>
    </source>
</reference>
<reference evidence="1" key="1">
    <citation type="journal article" date="2014" name="Int. J. Syst. Evol. Microbiol.">
        <title>Complete genome sequence of Corynebacterium casei LMG S-19264T (=DSM 44701T), isolated from a smear-ripened cheese.</title>
        <authorList>
            <consortium name="US DOE Joint Genome Institute (JGI-PGF)"/>
            <person name="Walter F."/>
            <person name="Albersmeier A."/>
            <person name="Kalinowski J."/>
            <person name="Ruckert C."/>
        </authorList>
    </citation>
    <scope>NUCLEOTIDE SEQUENCE</scope>
    <source>
        <strain evidence="1">CGMCC 4.5737</strain>
    </source>
</reference>
<dbReference type="Proteomes" id="UP000637578">
    <property type="component" value="Unassembled WGS sequence"/>
</dbReference>
<dbReference type="AlphaFoldDB" id="A0A8J3FV68"/>
<evidence type="ECO:0000313" key="2">
    <source>
        <dbReference type="Proteomes" id="UP000637578"/>
    </source>
</evidence>
<evidence type="ECO:0000313" key="1">
    <source>
        <dbReference type="EMBL" id="GGM65473.1"/>
    </source>
</evidence>
<protein>
    <submittedName>
        <fullName evidence="1">Uncharacterized protein</fullName>
    </submittedName>
</protein>
<dbReference type="InterPro" id="IPR036410">
    <property type="entry name" value="HSP_DnaJ_Cys-rich_dom_sf"/>
</dbReference>
<organism evidence="1 2">
    <name type="scientific">Longimycelium tulufanense</name>
    <dbReference type="NCBI Taxonomy" id="907463"/>
    <lineage>
        <taxon>Bacteria</taxon>
        <taxon>Bacillati</taxon>
        <taxon>Actinomycetota</taxon>
        <taxon>Actinomycetes</taxon>
        <taxon>Pseudonocardiales</taxon>
        <taxon>Pseudonocardiaceae</taxon>
        <taxon>Longimycelium</taxon>
    </lineage>
</organism>
<gene>
    <name evidence="1" type="ORF">GCM10012275_40040</name>
</gene>
<accession>A0A8J3FV68</accession>